<dbReference type="EMBL" id="LKCN02000021">
    <property type="protein sequence ID" value="RCI08078.1"/>
    <property type="molecule type" value="Genomic_DNA"/>
</dbReference>
<dbReference type="OrthoDB" id="5236168at2759"/>
<keyword evidence="2" id="KW-0472">Membrane</keyword>
<feature type="compositionally biased region" description="Basic and acidic residues" evidence="1">
    <location>
        <begin position="313"/>
        <end position="323"/>
    </location>
</feature>
<sequence length="419" mass="46527">MHRLLSVYHTQKRAWTTSQLPLPTTYPPTYRLGNCCCSVPTQEMDPSGLLKREMLVCYELFEIADSSCRCHGEGPCHSSITLFRALLSASVNCFHGELELASAPETLLLIVDESGMAFLDRRLKRCIGWDCLSAAEKSGIIFSISFASVVFFLIYMHCLGKAAISRRERRSVRLPGGRRVSRRSFGPDGGVIAQLPVVWHWPGNQARVIYQPALFNVEGQNPPRAQPVAFAEHHSLSSPGTRHQQMPGGSMYAATQATLSPLPASPRPPEQPTWRQRLNRAMRLPVGRASTIASESVADVAEQAAHTDPADGTESHNRDLPEGRDDDSCEMRSNAATVHSDDFRTAVPTPRLQRRDDRDDSTEVASVRDQTTADELTNADVDQIERRDNEGKNGADELHKGFWIPSVSSFQLYEQGHHN</sequence>
<dbReference type="AlphaFoldDB" id="A0A367L0X5"/>
<feature type="transmembrane region" description="Helical" evidence="2">
    <location>
        <begin position="140"/>
        <end position="160"/>
    </location>
</feature>
<keyword evidence="4" id="KW-1185">Reference proteome</keyword>
<organism evidence="3 4">
    <name type="scientific">Ophiocordyceps polyrhachis-furcata BCC 54312</name>
    <dbReference type="NCBI Taxonomy" id="1330021"/>
    <lineage>
        <taxon>Eukaryota</taxon>
        <taxon>Fungi</taxon>
        <taxon>Dikarya</taxon>
        <taxon>Ascomycota</taxon>
        <taxon>Pezizomycotina</taxon>
        <taxon>Sordariomycetes</taxon>
        <taxon>Hypocreomycetidae</taxon>
        <taxon>Hypocreales</taxon>
        <taxon>Ophiocordycipitaceae</taxon>
        <taxon>Ophiocordyceps</taxon>
    </lineage>
</organism>
<dbReference type="Proteomes" id="UP000253664">
    <property type="component" value="Unassembled WGS sequence"/>
</dbReference>
<reference evidence="3 4" key="1">
    <citation type="journal article" date="2015" name="BMC Genomics">
        <title>Insights from the genome of Ophiocordyceps polyrhachis-furcata to pathogenicity and host specificity in insect fungi.</title>
        <authorList>
            <person name="Wichadakul D."/>
            <person name="Kobmoo N."/>
            <person name="Ingsriswang S."/>
            <person name="Tangphatsornruang S."/>
            <person name="Chantasingh D."/>
            <person name="Luangsa-ard J.J."/>
            <person name="Eurwilaichitr L."/>
        </authorList>
    </citation>
    <scope>NUCLEOTIDE SEQUENCE [LARGE SCALE GENOMIC DNA]</scope>
    <source>
        <strain evidence="3 4">BCC 54312</strain>
    </source>
</reference>
<keyword evidence="2" id="KW-1133">Transmembrane helix</keyword>
<protein>
    <submittedName>
        <fullName evidence="3">Uncharacterized protein</fullName>
    </submittedName>
</protein>
<accession>A0A367L0X5</accession>
<name>A0A367L0X5_9HYPO</name>
<evidence type="ECO:0000256" key="2">
    <source>
        <dbReference type="SAM" id="Phobius"/>
    </source>
</evidence>
<evidence type="ECO:0000256" key="1">
    <source>
        <dbReference type="SAM" id="MobiDB-lite"/>
    </source>
</evidence>
<evidence type="ECO:0000313" key="4">
    <source>
        <dbReference type="Proteomes" id="UP000253664"/>
    </source>
</evidence>
<gene>
    <name evidence="3" type="ORF">L249_6213</name>
</gene>
<feature type="region of interest" description="Disordered" evidence="1">
    <location>
        <begin position="298"/>
        <end position="399"/>
    </location>
</feature>
<evidence type="ECO:0000313" key="3">
    <source>
        <dbReference type="EMBL" id="RCI08078.1"/>
    </source>
</evidence>
<keyword evidence="2" id="KW-0812">Transmembrane</keyword>
<proteinExistence type="predicted"/>
<feature type="compositionally biased region" description="Basic and acidic residues" evidence="1">
    <location>
        <begin position="383"/>
        <end position="399"/>
    </location>
</feature>
<comment type="caution">
    <text evidence="3">The sequence shown here is derived from an EMBL/GenBank/DDBJ whole genome shotgun (WGS) entry which is preliminary data.</text>
</comment>